<dbReference type="PROSITE" id="PS51257">
    <property type="entry name" value="PROKAR_LIPOPROTEIN"/>
    <property type="match status" value="1"/>
</dbReference>
<dbReference type="Proteomes" id="UP000237105">
    <property type="component" value="Unassembled WGS sequence"/>
</dbReference>
<evidence type="ECO:0000313" key="9">
    <source>
        <dbReference type="EMBL" id="PON74819.1"/>
    </source>
</evidence>
<comment type="caution">
    <text evidence="9">The sequence shown here is derived from an EMBL/GenBank/DDBJ whole genome shotgun (WGS) entry which is preliminary data.</text>
</comment>
<dbReference type="STRING" id="3476.A0A2P5DNE1"/>
<keyword evidence="10" id="KW-1185">Reference proteome</keyword>
<dbReference type="PROSITE" id="PS00591">
    <property type="entry name" value="GH10_1"/>
    <property type="match status" value="1"/>
</dbReference>
<evidence type="ECO:0000259" key="8">
    <source>
        <dbReference type="PROSITE" id="PS51760"/>
    </source>
</evidence>
<dbReference type="GO" id="GO:0031176">
    <property type="term" value="F:endo-1,4-beta-xylanase activity"/>
    <property type="evidence" value="ECO:0007669"/>
    <property type="project" value="UniProtKB-ARBA"/>
</dbReference>
<dbReference type="GO" id="GO:0000272">
    <property type="term" value="P:polysaccharide catabolic process"/>
    <property type="evidence" value="ECO:0007669"/>
    <property type="project" value="UniProtKB-KW"/>
</dbReference>
<keyword evidence="4" id="KW-0119">Carbohydrate metabolism</keyword>
<evidence type="ECO:0000256" key="3">
    <source>
        <dbReference type="ARBA" id="ARBA00022801"/>
    </source>
</evidence>
<feature type="domain" description="GH10" evidence="8">
    <location>
        <begin position="200"/>
        <end position="498"/>
    </location>
</feature>
<dbReference type="SMART" id="SM00633">
    <property type="entry name" value="Glyco_10"/>
    <property type="match status" value="1"/>
</dbReference>
<dbReference type="InterPro" id="IPR017853">
    <property type="entry name" value="GH"/>
</dbReference>
<dbReference type="InterPro" id="IPR003305">
    <property type="entry name" value="CenC_carb-bd"/>
</dbReference>
<keyword evidence="6" id="KW-0624">Polysaccharide degradation</keyword>
<dbReference type="SUPFAM" id="SSF49785">
    <property type="entry name" value="Galactose-binding domain-like"/>
    <property type="match status" value="1"/>
</dbReference>
<dbReference type="PANTHER" id="PTHR31490:SF2">
    <property type="entry name" value="GLYCOSYL HYDROLASE FAMILY 10 PROTEIN"/>
    <property type="match status" value="1"/>
</dbReference>
<dbReference type="InterPro" id="IPR044846">
    <property type="entry name" value="GH10"/>
</dbReference>
<comment type="similarity">
    <text evidence="1">Belongs to the glycosyl hydrolase 10 (cellulase F) family.</text>
</comment>
<dbReference type="Gene3D" id="3.20.20.80">
    <property type="entry name" value="Glycosidases"/>
    <property type="match status" value="1"/>
</dbReference>
<dbReference type="Pfam" id="PF02018">
    <property type="entry name" value="CBM_4_9"/>
    <property type="match status" value="1"/>
</dbReference>
<dbReference type="SUPFAM" id="SSF51445">
    <property type="entry name" value="(Trans)glycosidases"/>
    <property type="match status" value="1"/>
</dbReference>
<evidence type="ECO:0000256" key="5">
    <source>
        <dbReference type="ARBA" id="ARBA00023295"/>
    </source>
</evidence>
<dbReference type="InterPro" id="IPR001000">
    <property type="entry name" value="GH10_dom"/>
</dbReference>
<keyword evidence="2" id="KW-0677">Repeat</keyword>
<evidence type="ECO:0000256" key="6">
    <source>
        <dbReference type="ARBA" id="ARBA00023326"/>
    </source>
</evidence>
<evidence type="ECO:0000256" key="2">
    <source>
        <dbReference type="ARBA" id="ARBA00022737"/>
    </source>
</evidence>
<dbReference type="EMBL" id="JXTB01000027">
    <property type="protein sequence ID" value="PON74819.1"/>
    <property type="molecule type" value="Genomic_DNA"/>
</dbReference>
<evidence type="ECO:0000256" key="7">
    <source>
        <dbReference type="PROSITE-ProRule" id="PRU10061"/>
    </source>
</evidence>
<dbReference type="Gene3D" id="2.60.120.260">
    <property type="entry name" value="Galactose-binding domain-like"/>
    <property type="match status" value="1"/>
</dbReference>
<dbReference type="InterPro" id="IPR008979">
    <property type="entry name" value="Galactose-bd-like_sf"/>
</dbReference>
<gene>
    <name evidence="9" type="ORF">PanWU01x14_048780</name>
</gene>
<evidence type="ECO:0000256" key="1">
    <source>
        <dbReference type="ARBA" id="ARBA00007495"/>
    </source>
</evidence>
<keyword evidence="3 9" id="KW-0378">Hydrolase</keyword>
<dbReference type="OrthoDB" id="3055998at2759"/>
<protein>
    <submittedName>
        <fullName evidence="9">Glycoside hydrolase</fullName>
    </submittedName>
</protein>
<evidence type="ECO:0000256" key="4">
    <source>
        <dbReference type="ARBA" id="ARBA00023277"/>
    </source>
</evidence>
<dbReference type="InterPro" id="IPR031158">
    <property type="entry name" value="GH10_AS"/>
</dbReference>
<accession>A0A2P5DNE1</accession>
<name>A0A2P5DNE1_PARAD</name>
<dbReference type="Pfam" id="PF00331">
    <property type="entry name" value="Glyco_hydro_10"/>
    <property type="match status" value="1"/>
</dbReference>
<dbReference type="AlphaFoldDB" id="A0A2P5DNE1"/>
<keyword evidence="5" id="KW-0326">Glycosidase</keyword>
<evidence type="ECO:0000313" key="10">
    <source>
        <dbReference type="Proteomes" id="UP000237105"/>
    </source>
</evidence>
<sequence>MEERIICKGFSFVSGGLACLTKPHKAQYGGGIIINPELDNGLNGWSRFGYAKIEHKESTDNKFVVAHSRNQTYDSVSQKLYLRKNNIYTFSAWIQVRKGNHVPVTATFKTGHNRFKQAGSVVAQSHCWSFLKGGLTVDASVLAELYFESNNTSIDIWVDSISLQPFTQKQWRSHQYKTIEKVRKTNVRIRVVDTRGSPLSNATISIEQKNPSFPLGCAINKNILTNTGYQNWFTSRRFTVTTFEDEMKWYSTEATPGHEDYSVADDMLRFAKGNKLSVRGHNVFWDDPQYQPWWVKSLSALDLSSAAAKRLNSAVGRYKGQLIAWDVVNENLHHKFFESQLSNGNASAMLYNWAFRVDSSTTMFLNEYNTIESPGDRLAMPAQYLNMLREIQSFPGNAGGKLGIGLESHFSSPNLAYVRSSLDILAATGLPIWITELDVQKSPNQAKYLEEILREVYSHPGIKGIVIWAAWKPQGCWQMCLTDNNFKNLPTGDVVDKLMAEWGLRNDVVIGKSNAYGFYGTSLFHGDYQVRIAHPQLKNSSTSTWSLNVAPLVLATRKRSTSLLIQVPASFN</sequence>
<feature type="active site" description="Nucleophile" evidence="7">
    <location>
        <position position="436"/>
    </location>
</feature>
<reference evidence="10" key="1">
    <citation type="submission" date="2016-06" db="EMBL/GenBank/DDBJ databases">
        <title>Parallel loss of symbiosis genes in relatives of nitrogen-fixing non-legume Parasponia.</title>
        <authorList>
            <person name="Van Velzen R."/>
            <person name="Holmer R."/>
            <person name="Bu F."/>
            <person name="Rutten L."/>
            <person name="Van Zeijl A."/>
            <person name="Liu W."/>
            <person name="Santuari L."/>
            <person name="Cao Q."/>
            <person name="Sharma T."/>
            <person name="Shen D."/>
            <person name="Roswanjaya Y."/>
            <person name="Wardhani T."/>
            <person name="Kalhor M.S."/>
            <person name="Jansen J."/>
            <person name="Van den Hoogen J."/>
            <person name="Gungor B."/>
            <person name="Hartog M."/>
            <person name="Hontelez J."/>
            <person name="Verver J."/>
            <person name="Yang W.-C."/>
            <person name="Schijlen E."/>
            <person name="Repin R."/>
            <person name="Schilthuizen M."/>
            <person name="Schranz E."/>
            <person name="Heidstra R."/>
            <person name="Miyata K."/>
            <person name="Fedorova E."/>
            <person name="Kohlen W."/>
            <person name="Bisseling T."/>
            <person name="Smit S."/>
            <person name="Geurts R."/>
        </authorList>
    </citation>
    <scope>NUCLEOTIDE SEQUENCE [LARGE SCALE GENOMIC DNA]</scope>
    <source>
        <strain evidence="10">cv. WU1-14</strain>
    </source>
</reference>
<dbReference type="PROSITE" id="PS51760">
    <property type="entry name" value="GH10_2"/>
    <property type="match status" value="1"/>
</dbReference>
<organism evidence="9 10">
    <name type="scientific">Parasponia andersonii</name>
    <name type="common">Sponia andersonii</name>
    <dbReference type="NCBI Taxonomy" id="3476"/>
    <lineage>
        <taxon>Eukaryota</taxon>
        <taxon>Viridiplantae</taxon>
        <taxon>Streptophyta</taxon>
        <taxon>Embryophyta</taxon>
        <taxon>Tracheophyta</taxon>
        <taxon>Spermatophyta</taxon>
        <taxon>Magnoliopsida</taxon>
        <taxon>eudicotyledons</taxon>
        <taxon>Gunneridae</taxon>
        <taxon>Pentapetalae</taxon>
        <taxon>rosids</taxon>
        <taxon>fabids</taxon>
        <taxon>Rosales</taxon>
        <taxon>Cannabaceae</taxon>
        <taxon>Parasponia</taxon>
    </lineage>
</organism>
<dbReference type="PANTHER" id="PTHR31490">
    <property type="entry name" value="GLYCOSYL HYDROLASE"/>
    <property type="match status" value="1"/>
</dbReference>
<proteinExistence type="inferred from homology"/>